<keyword evidence="2" id="KW-1185">Reference proteome</keyword>
<dbReference type="EMBL" id="JACHEA010000001">
    <property type="protein sequence ID" value="MBB5341378.1"/>
    <property type="molecule type" value="Genomic_DNA"/>
</dbReference>
<evidence type="ECO:0000313" key="2">
    <source>
        <dbReference type="Proteomes" id="UP000569005"/>
    </source>
</evidence>
<proteinExistence type="predicted"/>
<comment type="caution">
    <text evidence="1">The sequence shown here is derived from an EMBL/GenBank/DDBJ whole genome shotgun (WGS) entry which is preliminary data.</text>
</comment>
<dbReference type="Proteomes" id="UP000569005">
    <property type="component" value="Unassembled WGS sequence"/>
</dbReference>
<gene>
    <name evidence="1" type="ORF">HDF13_003711</name>
</gene>
<accession>A0ACC5P3G1</accession>
<reference evidence="1" key="1">
    <citation type="submission" date="2020-08" db="EMBL/GenBank/DDBJ databases">
        <title>Genomic Encyclopedia of Type Strains, Phase IV (KMG-V): Genome sequencing to study the core and pangenomes of soil and plant-associated prokaryotes.</title>
        <authorList>
            <person name="Whitman W."/>
        </authorList>
    </citation>
    <scope>NUCLEOTIDE SEQUENCE</scope>
    <source>
        <strain evidence="1">M8UP15</strain>
    </source>
</reference>
<sequence>MMRYVALLLAFLCSLSAVSAQNVTIKGKDFYLDGEPWLPKGIKIEAFARPAYIPSAPKWMNDPSNLQGRTWWTPEERMAMKTRFGATVVRFAVSQPALDPQSTIYDPKYLEELLGVFKEARKAGFVVIPSMDAQGENGILNLPCMPNDSTVRAWKTLAPHLANDPGVMLELFDEPCKWNKPETRTEWATETQAIVDAIRDTGGRNILLVQGLWWARQTNGLFPLLHDHLPNRLALAVHPYPVKDAFVNEVQWQSMFGVDAAKYPMIATEWNAVDGCVGDNLPGIALAEVRYLQRLHIGLIGWAIDSAHGRLIKDHETFEPIGFEGFHGCIPVPKGQSAPIPDWGGGKLLANFPNN</sequence>
<organism evidence="1 2">
    <name type="scientific">Tunturiibacter gelidiferens</name>
    <dbReference type="NCBI Taxonomy" id="3069689"/>
    <lineage>
        <taxon>Bacteria</taxon>
        <taxon>Pseudomonadati</taxon>
        <taxon>Acidobacteriota</taxon>
        <taxon>Terriglobia</taxon>
        <taxon>Terriglobales</taxon>
        <taxon>Acidobacteriaceae</taxon>
        <taxon>Tunturiibacter</taxon>
    </lineage>
</organism>
<name>A0ACC5P3G1_9BACT</name>
<protein>
    <submittedName>
        <fullName evidence="1">Uncharacterized protein</fullName>
    </submittedName>
</protein>
<evidence type="ECO:0000313" key="1">
    <source>
        <dbReference type="EMBL" id="MBB5341378.1"/>
    </source>
</evidence>